<proteinExistence type="inferred from homology"/>
<dbReference type="HAMAP" id="MF_00047">
    <property type="entry name" value="Dala_Dala_lig"/>
    <property type="match status" value="1"/>
</dbReference>
<keyword evidence="15" id="KW-0464">Manganese</keyword>
<keyword evidence="8 16" id="KW-0067">ATP-binding</keyword>
<dbReference type="InterPro" id="IPR011095">
    <property type="entry name" value="Dala_Dala_lig_C"/>
</dbReference>
<evidence type="ECO:0000256" key="2">
    <source>
        <dbReference type="ARBA" id="ARBA00004496"/>
    </source>
</evidence>
<keyword evidence="15" id="KW-0460">Magnesium</keyword>
<evidence type="ECO:0000256" key="16">
    <source>
        <dbReference type="PROSITE-ProRule" id="PRU00409"/>
    </source>
</evidence>
<evidence type="ECO:0000313" key="18">
    <source>
        <dbReference type="EMBL" id="AKU91860.1"/>
    </source>
</evidence>
<dbReference type="KEGG" id="vin:AKJ08_2247"/>
<dbReference type="AlphaFoldDB" id="A0A0K1PEB6"/>
<comment type="function">
    <text evidence="13">Cell wall formation.</text>
</comment>
<feature type="active site" evidence="14">
    <location>
        <position position="281"/>
    </location>
</feature>
<name>A0A0K1PEB6_9BACT</name>
<dbReference type="InterPro" id="IPR011127">
    <property type="entry name" value="Dala_Dala_lig_N"/>
</dbReference>
<dbReference type="STRING" id="1391653.AKJ08_2247"/>
<dbReference type="PANTHER" id="PTHR23132:SF23">
    <property type="entry name" value="D-ALANINE--D-ALANINE LIGASE B"/>
    <property type="match status" value="1"/>
</dbReference>
<comment type="pathway">
    <text evidence="13">Cell wall biogenesis; peptidoglycan biosynthesis.</text>
</comment>
<protein>
    <recommendedName>
        <fullName evidence="4 13">D-alanine--D-alanine ligase</fullName>
        <ecNumber evidence="4 13">6.3.2.4</ecNumber>
    </recommendedName>
    <alternativeName>
        <fullName evidence="13">D-Ala-D-Ala ligase</fullName>
    </alternativeName>
    <alternativeName>
        <fullName evidence="13">D-alanylalanine synthetase</fullName>
    </alternativeName>
</protein>
<keyword evidence="9 13" id="KW-0133">Cell shape</keyword>
<evidence type="ECO:0000256" key="9">
    <source>
        <dbReference type="ARBA" id="ARBA00022960"/>
    </source>
</evidence>
<dbReference type="Pfam" id="PF01820">
    <property type="entry name" value="Dala_Dala_lig_N"/>
    <property type="match status" value="1"/>
</dbReference>
<feature type="binding site" evidence="15">
    <location>
        <position position="270"/>
    </location>
    <ligand>
        <name>Mg(2+)</name>
        <dbReference type="ChEBI" id="CHEBI:18420"/>
        <label>1</label>
    </ligand>
</feature>
<evidence type="ECO:0000256" key="1">
    <source>
        <dbReference type="ARBA" id="ARBA00001936"/>
    </source>
</evidence>
<feature type="active site" evidence="14">
    <location>
        <position position="19"/>
    </location>
</feature>
<evidence type="ECO:0000256" key="10">
    <source>
        <dbReference type="ARBA" id="ARBA00022984"/>
    </source>
</evidence>
<comment type="similarity">
    <text evidence="3 13">Belongs to the D-alanine--D-alanine ligase family.</text>
</comment>
<dbReference type="GO" id="GO:0009252">
    <property type="term" value="P:peptidoglycan biosynthetic process"/>
    <property type="evidence" value="ECO:0007669"/>
    <property type="project" value="UniProtKB-UniRule"/>
</dbReference>
<evidence type="ECO:0000256" key="15">
    <source>
        <dbReference type="PIRSR" id="PIRSR039102-3"/>
    </source>
</evidence>
<dbReference type="Gene3D" id="3.40.50.20">
    <property type="match status" value="1"/>
</dbReference>
<dbReference type="EMBL" id="CP012332">
    <property type="protein sequence ID" value="AKU91860.1"/>
    <property type="molecule type" value="Genomic_DNA"/>
</dbReference>
<evidence type="ECO:0000256" key="7">
    <source>
        <dbReference type="ARBA" id="ARBA00022741"/>
    </source>
</evidence>
<gene>
    <name evidence="13" type="primary">ddl</name>
    <name evidence="18" type="ORF">AKJ08_2247</name>
</gene>
<dbReference type="GO" id="GO:0005737">
    <property type="term" value="C:cytoplasm"/>
    <property type="evidence" value="ECO:0007669"/>
    <property type="project" value="UniProtKB-SubCell"/>
</dbReference>
<dbReference type="NCBIfam" id="NF002378">
    <property type="entry name" value="PRK01372.1"/>
    <property type="match status" value="1"/>
</dbReference>
<dbReference type="InterPro" id="IPR013815">
    <property type="entry name" value="ATP_grasp_subdomain_1"/>
</dbReference>
<comment type="cofactor">
    <cofactor evidence="15">
        <name>Mg(2+)</name>
        <dbReference type="ChEBI" id="CHEBI:18420"/>
    </cofactor>
    <cofactor evidence="15">
        <name>Mn(2+)</name>
        <dbReference type="ChEBI" id="CHEBI:29035"/>
    </cofactor>
    <text evidence="15">Binds 2 magnesium or manganese ions per subunit.</text>
</comment>
<evidence type="ECO:0000256" key="8">
    <source>
        <dbReference type="ARBA" id="ARBA00022840"/>
    </source>
</evidence>
<comment type="cofactor">
    <cofactor evidence="1">
        <name>Mn(2+)</name>
        <dbReference type="ChEBI" id="CHEBI:29035"/>
    </cofactor>
</comment>
<sequence>MSEMKTKKVVVLYGGRSAEREVSLWTGAAIHKALASRGYDAHLLDVELDVAARLRELGAEAVFIGLHGRFGEDGCIQGLLESMGLPYTGSGVLSSALAMDKVASKQVFDARGIPTPAWVSMRPEKARKLQAEDLPFPLPVVVKPASEGSSVGVHIARDQAALTAACEDAARFKGDVILERYHKGREVQVAVLDDEALGAIEIVPAAEFYDYQAKYKSGGTTRYLFPAPLPEPLYKATLDAALAAHRALGCSGATRTDLIVSDDGDLRVLEVNTLPGMTETSLLPKIAAGVGLDFADLCERILAGASLKA</sequence>
<keyword evidence="7 16" id="KW-0547">Nucleotide-binding</keyword>
<keyword evidence="15" id="KW-0479">Metal-binding</keyword>
<dbReference type="Pfam" id="PF07478">
    <property type="entry name" value="Dala_Dala_lig_C"/>
    <property type="match status" value="1"/>
</dbReference>
<dbReference type="InterPro" id="IPR016185">
    <property type="entry name" value="PreATP-grasp_dom_sf"/>
</dbReference>
<dbReference type="SUPFAM" id="SSF56059">
    <property type="entry name" value="Glutathione synthetase ATP-binding domain-like"/>
    <property type="match status" value="1"/>
</dbReference>
<dbReference type="Gene3D" id="3.30.470.20">
    <property type="entry name" value="ATP-grasp fold, B domain"/>
    <property type="match status" value="1"/>
</dbReference>
<keyword evidence="6 13" id="KW-0436">Ligase</keyword>
<dbReference type="GO" id="GO:0046872">
    <property type="term" value="F:metal ion binding"/>
    <property type="evidence" value="ECO:0007669"/>
    <property type="project" value="UniProtKB-KW"/>
</dbReference>
<feature type="binding site" evidence="15">
    <location>
        <position position="272"/>
    </location>
    <ligand>
        <name>Mg(2+)</name>
        <dbReference type="ChEBI" id="CHEBI:18420"/>
        <label>2</label>
    </ligand>
</feature>
<reference evidence="18 19" key="1">
    <citation type="submission" date="2015-08" db="EMBL/GenBank/DDBJ databases">
        <authorList>
            <person name="Babu N.S."/>
            <person name="Beckwith C.J."/>
            <person name="Beseler K.G."/>
            <person name="Brison A."/>
            <person name="Carone J.V."/>
            <person name="Caskin T.P."/>
            <person name="Diamond M."/>
            <person name="Durham M.E."/>
            <person name="Foxe J.M."/>
            <person name="Go M."/>
            <person name="Henderson B.A."/>
            <person name="Jones I.B."/>
            <person name="McGettigan J.A."/>
            <person name="Micheletti S.J."/>
            <person name="Nasrallah M.E."/>
            <person name="Ortiz D."/>
            <person name="Piller C.R."/>
            <person name="Privatt S.R."/>
            <person name="Schneider S.L."/>
            <person name="Sharp S."/>
            <person name="Smith T.C."/>
            <person name="Stanton J.D."/>
            <person name="Ullery H.E."/>
            <person name="Wilson R.J."/>
            <person name="Serrano M.G."/>
            <person name="Buck G."/>
            <person name="Lee V."/>
            <person name="Wang Y."/>
            <person name="Carvalho R."/>
            <person name="Voegtly L."/>
            <person name="Shi R."/>
            <person name="Duckworth R."/>
            <person name="Johnson A."/>
            <person name="Loviza R."/>
            <person name="Walstead R."/>
            <person name="Shah Z."/>
            <person name="Kiflezghi M."/>
            <person name="Wade K."/>
            <person name="Ball S.L."/>
            <person name="Bradley K.W."/>
            <person name="Asai D.J."/>
            <person name="Bowman C.A."/>
            <person name="Russell D.A."/>
            <person name="Pope W.H."/>
            <person name="Jacobs-Sera D."/>
            <person name="Hendrix R.W."/>
            <person name="Hatfull G.F."/>
        </authorList>
    </citation>
    <scope>NUCLEOTIDE SEQUENCE [LARGE SCALE GENOMIC DNA]</scope>
    <source>
        <strain evidence="18 19">DSM 27710</strain>
    </source>
</reference>
<feature type="binding site" evidence="15">
    <location>
        <position position="270"/>
    </location>
    <ligand>
        <name>Mg(2+)</name>
        <dbReference type="ChEBI" id="CHEBI:18420"/>
        <label>2</label>
    </ligand>
</feature>
<keyword evidence="11 13" id="KW-0961">Cell wall biogenesis/degradation</keyword>
<dbReference type="GO" id="GO:0071555">
    <property type="term" value="P:cell wall organization"/>
    <property type="evidence" value="ECO:0007669"/>
    <property type="project" value="UniProtKB-KW"/>
</dbReference>
<comment type="catalytic activity">
    <reaction evidence="12 13">
        <text>2 D-alanine + ATP = D-alanyl-D-alanine + ADP + phosphate + H(+)</text>
        <dbReference type="Rhea" id="RHEA:11224"/>
        <dbReference type="ChEBI" id="CHEBI:15378"/>
        <dbReference type="ChEBI" id="CHEBI:30616"/>
        <dbReference type="ChEBI" id="CHEBI:43474"/>
        <dbReference type="ChEBI" id="CHEBI:57416"/>
        <dbReference type="ChEBI" id="CHEBI:57822"/>
        <dbReference type="ChEBI" id="CHEBI:456216"/>
        <dbReference type="EC" id="6.3.2.4"/>
    </reaction>
</comment>
<dbReference type="GO" id="GO:0008716">
    <property type="term" value="F:D-alanine-D-alanine ligase activity"/>
    <property type="evidence" value="ECO:0007669"/>
    <property type="project" value="UniProtKB-UniRule"/>
</dbReference>
<feature type="active site" evidence="14">
    <location>
        <position position="149"/>
    </location>
</feature>
<keyword evidence="19" id="KW-1185">Reference proteome</keyword>
<keyword evidence="5 13" id="KW-0963">Cytoplasm</keyword>
<feature type="domain" description="ATP-grasp" evidence="17">
    <location>
        <begin position="105"/>
        <end position="303"/>
    </location>
</feature>
<evidence type="ECO:0000313" key="19">
    <source>
        <dbReference type="Proteomes" id="UP000055590"/>
    </source>
</evidence>
<dbReference type="PROSITE" id="PS00844">
    <property type="entry name" value="DALA_DALA_LIGASE_2"/>
    <property type="match status" value="1"/>
</dbReference>
<dbReference type="Gene3D" id="3.30.1490.20">
    <property type="entry name" value="ATP-grasp fold, A domain"/>
    <property type="match status" value="1"/>
</dbReference>
<evidence type="ECO:0000256" key="14">
    <source>
        <dbReference type="PIRSR" id="PIRSR039102-1"/>
    </source>
</evidence>
<dbReference type="NCBIfam" id="TIGR01205">
    <property type="entry name" value="D_ala_D_alaTIGR"/>
    <property type="match status" value="1"/>
</dbReference>
<keyword evidence="10 13" id="KW-0573">Peptidoglycan synthesis</keyword>
<dbReference type="PROSITE" id="PS50975">
    <property type="entry name" value="ATP_GRASP"/>
    <property type="match status" value="1"/>
</dbReference>
<dbReference type="GO" id="GO:0005524">
    <property type="term" value="F:ATP binding"/>
    <property type="evidence" value="ECO:0007669"/>
    <property type="project" value="UniProtKB-UniRule"/>
</dbReference>
<dbReference type="SUPFAM" id="SSF52440">
    <property type="entry name" value="PreATP-grasp domain"/>
    <property type="match status" value="1"/>
</dbReference>
<dbReference type="Proteomes" id="UP000055590">
    <property type="component" value="Chromosome"/>
</dbReference>
<evidence type="ECO:0000256" key="13">
    <source>
        <dbReference type="HAMAP-Rule" id="MF_00047"/>
    </source>
</evidence>
<evidence type="ECO:0000259" key="17">
    <source>
        <dbReference type="PROSITE" id="PS50975"/>
    </source>
</evidence>
<accession>A0A0K1PEB6</accession>
<evidence type="ECO:0000256" key="4">
    <source>
        <dbReference type="ARBA" id="ARBA00012216"/>
    </source>
</evidence>
<evidence type="ECO:0000256" key="12">
    <source>
        <dbReference type="ARBA" id="ARBA00047614"/>
    </source>
</evidence>
<evidence type="ECO:0000256" key="3">
    <source>
        <dbReference type="ARBA" id="ARBA00010871"/>
    </source>
</evidence>
<dbReference type="PATRIC" id="fig|1391653.3.peg.2346"/>
<evidence type="ECO:0000256" key="6">
    <source>
        <dbReference type="ARBA" id="ARBA00022598"/>
    </source>
</evidence>
<comment type="subcellular location">
    <subcellularLocation>
        <location evidence="2 13">Cytoplasm</location>
    </subcellularLocation>
</comment>
<dbReference type="GO" id="GO:0008360">
    <property type="term" value="P:regulation of cell shape"/>
    <property type="evidence" value="ECO:0007669"/>
    <property type="project" value="UniProtKB-KW"/>
</dbReference>
<dbReference type="UniPathway" id="UPA00219"/>
<feature type="binding site" evidence="15">
    <location>
        <position position="257"/>
    </location>
    <ligand>
        <name>Mg(2+)</name>
        <dbReference type="ChEBI" id="CHEBI:18420"/>
        <label>1</label>
    </ligand>
</feature>
<evidence type="ECO:0000256" key="11">
    <source>
        <dbReference type="ARBA" id="ARBA00023316"/>
    </source>
</evidence>
<dbReference type="InterPro" id="IPR000291">
    <property type="entry name" value="D-Ala_lig_Van_CS"/>
</dbReference>
<dbReference type="PIRSF" id="PIRSF039102">
    <property type="entry name" value="Ddl/VanB"/>
    <property type="match status" value="1"/>
</dbReference>
<evidence type="ECO:0000256" key="5">
    <source>
        <dbReference type="ARBA" id="ARBA00022490"/>
    </source>
</evidence>
<organism evidence="18 19">
    <name type="scientific">Vulgatibacter incomptus</name>
    <dbReference type="NCBI Taxonomy" id="1391653"/>
    <lineage>
        <taxon>Bacteria</taxon>
        <taxon>Pseudomonadati</taxon>
        <taxon>Myxococcota</taxon>
        <taxon>Myxococcia</taxon>
        <taxon>Myxococcales</taxon>
        <taxon>Cystobacterineae</taxon>
        <taxon>Vulgatibacteraceae</taxon>
        <taxon>Vulgatibacter</taxon>
    </lineage>
</organism>
<dbReference type="RefSeq" id="WP_420806368.1">
    <property type="nucleotide sequence ID" value="NZ_CP012332.1"/>
</dbReference>
<dbReference type="InterPro" id="IPR005905">
    <property type="entry name" value="D_ala_D_ala"/>
</dbReference>
<dbReference type="PROSITE" id="PS00843">
    <property type="entry name" value="DALA_DALA_LIGASE_1"/>
    <property type="match status" value="1"/>
</dbReference>
<dbReference type="PANTHER" id="PTHR23132">
    <property type="entry name" value="D-ALANINE--D-ALANINE LIGASE"/>
    <property type="match status" value="1"/>
</dbReference>
<dbReference type="InterPro" id="IPR011761">
    <property type="entry name" value="ATP-grasp"/>
</dbReference>
<dbReference type="EC" id="6.3.2.4" evidence="4 13"/>